<dbReference type="InterPro" id="IPR004614">
    <property type="entry name" value="P_AcTrfase"/>
</dbReference>
<evidence type="ECO:0000256" key="12">
    <source>
        <dbReference type="PIRNR" id="PIRNR006107"/>
    </source>
</evidence>
<dbReference type="GO" id="GO:0008959">
    <property type="term" value="F:phosphate acetyltransferase activity"/>
    <property type="evidence" value="ECO:0007669"/>
    <property type="project" value="UniProtKB-EC"/>
</dbReference>
<dbReference type="GO" id="GO:0005737">
    <property type="term" value="C:cytoplasm"/>
    <property type="evidence" value="ECO:0007669"/>
    <property type="project" value="UniProtKB-SubCell"/>
</dbReference>
<dbReference type="Gene3D" id="3.40.1390.20">
    <property type="entry name" value="HprK N-terminal domain-like"/>
    <property type="match status" value="1"/>
</dbReference>
<dbReference type="Gene3D" id="3.40.50.10950">
    <property type="match status" value="1"/>
</dbReference>
<name>A0AB94ICS0_9GAMM</name>
<dbReference type="Pfam" id="PF13500">
    <property type="entry name" value="AAA_26"/>
    <property type="match status" value="1"/>
</dbReference>
<sequence length="711" mass="77223">MSRTIMLIPTGTNVGLTGVSLGVIRSMERQGIKLSVFKPVAQPRAGGDKPDQTTTILRANSNIVTAEPLKMSRIESLISSGQQDVLMEEIVALYENNKQDADIVLVEGIVPSNAYPFANQLNHDIAKTLGAEIVFVMSLGSDTKEQLAERIEIARSNFGGIKNEKVIGVIINKVNAPIDEQTLAQPIINEIYHKPTYDNKKVTLEELQQSSSLPVLGCIPWNIDLSACRATDIAKHLKAKIVNEGAIETRRIKHVSFCARSIPNMITHFQPDALLVTSADRVDVLVSASLAAMNGIQIGAILLTGGYQLDPQVEQLCAQAFATGLPVFTVETNTWQTSINLQNFNLEVPVDDKERIEKVQNFIADHMSTQWVKSLTEVVTPVRRLSPPAFRYQLTELARKASKTIVLPEGDEPRTIKAAAICAERGIAKCVLLGDPEEVKRVAASQGVTLGANIDIIDPEQVRENYVGRLVELRKNKGMTEVIAREQLADNVVLGTMMLERDEVDGLVSGAVHTTANTIRPPLQLIKTAPTSSLVSSVFFMLMPEQVYIYGDCAINPDPNAQELAEIAIQSAETAIAFGIEPRVAMISYSTGNSGQGADVEKVKEATRIAQEKRPDLMIDGPLQYDAAVMPDVAKSKAPNSAVAGKATVFIFPDLNTGNTTYKAVQRSADLVSIGPMLQGMRKPVNDLSRGALVDDIVYTIALTAIQATQQ</sequence>
<reference evidence="15 16" key="1">
    <citation type="journal article" date="2014" name="Appl. Environ. Microbiol.">
        <title>Genomic features of a bumble bee symbiont reflect its host environment.</title>
        <authorList>
            <person name="Martinson V.G."/>
            <person name="Magoc T."/>
            <person name="Koch H."/>
            <person name="Salzberg S.L."/>
            <person name="Moran N.A."/>
        </authorList>
    </citation>
    <scope>NUCLEOTIDE SEQUENCE [LARGE SCALE GENOMIC DNA]</scope>
    <source>
        <strain evidence="15 16">Bimp</strain>
    </source>
</reference>
<dbReference type="NCBIfam" id="TIGR00651">
    <property type="entry name" value="pta"/>
    <property type="match status" value="1"/>
</dbReference>
<dbReference type="InterPro" id="IPR028979">
    <property type="entry name" value="Ser_kin/Pase_Hpr-like_N_sf"/>
</dbReference>
<evidence type="ECO:0000256" key="9">
    <source>
        <dbReference type="ARBA" id="ARBA00022679"/>
    </source>
</evidence>
<dbReference type="SUPFAM" id="SSF52540">
    <property type="entry name" value="P-loop containing nucleoside triphosphate hydrolases"/>
    <property type="match status" value="1"/>
</dbReference>
<evidence type="ECO:0000313" key="16">
    <source>
        <dbReference type="Proteomes" id="UP000506160"/>
    </source>
</evidence>
<gene>
    <name evidence="15" type="ORF">O970_04785</name>
</gene>
<evidence type="ECO:0000256" key="4">
    <source>
        <dbReference type="ARBA" id="ARBA00009786"/>
    </source>
</evidence>
<organism evidence="15 16">
    <name type="scientific">Candidatus Schmidhempelia bombi str. Bimp</name>
    <dbReference type="NCBI Taxonomy" id="1387197"/>
    <lineage>
        <taxon>Bacteria</taxon>
        <taxon>Pseudomonadati</taxon>
        <taxon>Pseudomonadota</taxon>
        <taxon>Gammaproteobacteria</taxon>
        <taxon>Orbales</taxon>
        <taxon>Orbaceae</taxon>
        <taxon>Candidatus Schmidhempelia</taxon>
    </lineage>
</organism>
<dbReference type="EC" id="2.3.1.8" evidence="6 12"/>
<evidence type="ECO:0000256" key="10">
    <source>
        <dbReference type="ARBA" id="ARBA00023315"/>
    </source>
</evidence>
<keyword evidence="16" id="KW-1185">Reference proteome</keyword>
<evidence type="ECO:0000256" key="3">
    <source>
        <dbReference type="ARBA" id="ARBA00008756"/>
    </source>
</evidence>
<comment type="pathway">
    <text evidence="2 12">Metabolic intermediate biosynthesis; acetyl-CoA biosynthesis; acetyl-CoA from acetate: step 2/2.</text>
</comment>
<dbReference type="CDD" id="cd03109">
    <property type="entry name" value="DTBS"/>
    <property type="match status" value="1"/>
</dbReference>
<comment type="subunit">
    <text evidence="5">Homohexamer.</text>
</comment>
<evidence type="ECO:0000256" key="6">
    <source>
        <dbReference type="ARBA" id="ARBA00012707"/>
    </source>
</evidence>
<evidence type="ECO:0000313" key="15">
    <source>
        <dbReference type="EMBL" id="TEA27220.1"/>
    </source>
</evidence>
<evidence type="ECO:0000256" key="2">
    <source>
        <dbReference type="ARBA" id="ARBA00004989"/>
    </source>
</evidence>
<dbReference type="InterPro" id="IPR050500">
    <property type="entry name" value="Phos_Acetyltrans/Butyryltrans"/>
</dbReference>
<feature type="domain" description="Phosphate acetyl/butaryl transferase" evidence="13">
    <location>
        <begin position="390"/>
        <end position="705"/>
    </location>
</feature>
<protein>
    <recommendedName>
        <fullName evidence="7 12">Phosphate acetyltransferase</fullName>
        <ecNumber evidence="6 12">2.3.1.8</ecNumber>
    </recommendedName>
    <alternativeName>
        <fullName evidence="11 12">Phosphotransacetylase</fullName>
    </alternativeName>
</protein>
<dbReference type="RefSeq" id="WP_024496012.1">
    <property type="nucleotide sequence ID" value="NZ_AWGA01000050.1"/>
</dbReference>
<dbReference type="Gene3D" id="3.40.50.300">
    <property type="entry name" value="P-loop containing nucleotide triphosphate hydrolases"/>
    <property type="match status" value="1"/>
</dbReference>
<comment type="similarity">
    <text evidence="4 12">In the N-terminal section; belongs to the CobB/CobQ family.</text>
</comment>
<dbReference type="FunFam" id="3.40.50.10750:FF:000001">
    <property type="entry name" value="Phosphate acetyltransferase"/>
    <property type="match status" value="1"/>
</dbReference>
<dbReference type="InterPro" id="IPR042112">
    <property type="entry name" value="P_AcTrfase_dom2"/>
</dbReference>
<comment type="catalytic activity">
    <reaction evidence="12">
        <text>acetyl-CoA + phosphate = acetyl phosphate + CoA</text>
        <dbReference type="Rhea" id="RHEA:19521"/>
        <dbReference type="ChEBI" id="CHEBI:22191"/>
        <dbReference type="ChEBI" id="CHEBI:43474"/>
        <dbReference type="ChEBI" id="CHEBI:57287"/>
        <dbReference type="ChEBI" id="CHEBI:57288"/>
        <dbReference type="EC" id="2.3.1.8"/>
    </reaction>
</comment>
<dbReference type="InterPro" id="IPR002505">
    <property type="entry name" value="PTA_PTB"/>
</dbReference>
<dbReference type="InterPro" id="IPR010766">
    <property type="entry name" value="DRTGG"/>
</dbReference>
<evidence type="ECO:0000256" key="5">
    <source>
        <dbReference type="ARBA" id="ARBA00011643"/>
    </source>
</evidence>
<comment type="subcellular location">
    <subcellularLocation>
        <location evidence="1 12">Cytoplasm</location>
    </subcellularLocation>
</comment>
<comment type="function">
    <text evidence="12">Involved in acetate metabolism.</text>
</comment>
<dbReference type="SUPFAM" id="SSF53659">
    <property type="entry name" value="Isocitrate/Isopropylmalate dehydrogenase-like"/>
    <property type="match status" value="1"/>
</dbReference>
<dbReference type="NCBIfam" id="NF007233">
    <property type="entry name" value="PRK09653.1"/>
    <property type="match status" value="1"/>
</dbReference>
<dbReference type="InterPro" id="IPR016475">
    <property type="entry name" value="P-Actrans_bac"/>
</dbReference>
<dbReference type="PANTHER" id="PTHR43356:SF3">
    <property type="entry name" value="PHOSPHATE ACETYLTRANSFERASE"/>
    <property type="match status" value="1"/>
</dbReference>
<keyword evidence="10 12" id="KW-0012">Acyltransferase</keyword>
<comment type="similarity">
    <text evidence="3 12">In the C-terminal section; belongs to the phosphate acetyltransferase and butyryltransferase family.</text>
</comment>
<keyword evidence="9 12" id="KW-0808">Transferase</keyword>
<evidence type="ECO:0000259" key="14">
    <source>
        <dbReference type="Pfam" id="PF07085"/>
    </source>
</evidence>
<feature type="domain" description="DRTGG" evidence="14">
    <location>
        <begin position="232"/>
        <end position="342"/>
    </location>
</feature>
<comment type="domain">
    <text evidence="12">The N-terminal region seems to be important for proper quaternary structure. The C-terminal region contains the substrate-binding site.</text>
</comment>
<dbReference type="AlphaFoldDB" id="A0AB94ICS0"/>
<dbReference type="SUPFAM" id="SSF75138">
    <property type="entry name" value="HprK N-terminal domain-like"/>
    <property type="match status" value="1"/>
</dbReference>
<evidence type="ECO:0000259" key="13">
    <source>
        <dbReference type="Pfam" id="PF01515"/>
    </source>
</evidence>
<dbReference type="EMBL" id="AWGA01000050">
    <property type="protein sequence ID" value="TEA27220.1"/>
    <property type="molecule type" value="Genomic_DNA"/>
</dbReference>
<dbReference type="Pfam" id="PF01515">
    <property type="entry name" value="PTA_PTB"/>
    <property type="match status" value="1"/>
</dbReference>
<proteinExistence type="inferred from homology"/>
<dbReference type="PIRSF" id="PIRSF006107">
    <property type="entry name" value="PhpActrans_proteobac"/>
    <property type="match status" value="1"/>
</dbReference>
<dbReference type="Pfam" id="PF07085">
    <property type="entry name" value="DRTGG"/>
    <property type="match status" value="1"/>
</dbReference>
<dbReference type="Gene3D" id="3.40.50.10750">
    <property type="entry name" value="Isocitrate/Isopropylmalate dehydrogenase-like"/>
    <property type="match status" value="1"/>
</dbReference>
<accession>A0AB94ICS0</accession>
<dbReference type="NCBIfam" id="NF004167">
    <property type="entry name" value="PRK05632.1"/>
    <property type="match status" value="1"/>
</dbReference>
<dbReference type="InterPro" id="IPR027417">
    <property type="entry name" value="P-loop_NTPase"/>
</dbReference>
<dbReference type="Proteomes" id="UP000506160">
    <property type="component" value="Unassembled WGS sequence"/>
</dbReference>
<dbReference type="PANTHER" id="PTHR43356">
    <property type="entry name" value="PHOSPHATE ACETYLTRANSFERASE"/>
    <property type="match status" value="1"/>
</dbReference>
<dbReference type="InterPro" id="IPR042113">
    <property type="entry name" value="P_AcTrfase_dom1"/>
</dbReference>
<comment type="caution">
    <text evidence="15">The sequence shown here is derived from an EMBL/GenBank/DDBJ whole genome shotgun (WGS) entry which is preliminary data.</text>
</comment>
<evidence type="ECO:0000256" key="1">
    <source>
        <dbReference type="ARBA" id="ARBA00004496"/>
    </source>
</evidence>
<evidence type="ECO:0000256" key="7">
    <source>
        <dbReference type="ARBA" id="ARBA00021528"/>
    </source>
</evidence>
<evidence type="ECO:0000256" key="8">
    <source>
        <dbReference type="ARBA" id="ARBA00022490"/>
    </source>
</evidence>
<keyword evidence="8 12" id="KW-0963">Cytoplasm</keyword>
<evidence type="ECO:0000256" key="11">
    <source>
        <dbReference type="ARBA" id="ARBA00031108"/>
    </source>
</evidence>